<comment type="caution">
    <text evidence="2">The sequence shown here is derived from an EMBL/GenBank/DDBJ whole genome shotgun (WGS) entry which is preliminary data.</text>
</comment>
<evidence type="ECO:0000256" key="1">
    <source>
        <dbReference type="ARBA" id="ARBA00023115"/>
    </source>
</evidence>
<dbReference type="RefSeq" id="WP_320754453.1">
    <property type="nucleotide sequence ID" value="NZ_JASOKW010000008.1"/>
</dbReference>
<dbReference type="PANTHER" id="PTHR43317">
    <property type="entry name" value="THERMOSPERMINE SYNTHASE ACAULIS5"/>
    <property type="match status" value="1"/>
</dbReference>
<dbReference type="CDD" id="cd02440">
    <property type="entry name" value="AdoMet_MTases"/>
    <property type="match status" value="1"/>
</dbReference>
<sequence length="281" mass="31144">MSVPTEPVRTDYALAELDRRSDRPSLVTLYLDGVESSALDLDDPTYLEFEYMQQFRCILEAMYPKREPLRVLHLGAAGCAFPRALDAARPGSRQLAAEIDGKLATYVREWFDLPPSPRLRIRVQDARVTLDTTAARWDVVVRDAFADRDVPSHLRTGDAAARVAQVLQPEGVYLLNSVASTGLTRFANESRALLENFEHVLAIMDPAVLRGRRFGNIVLAASQREFAFAQIERLVRRLPLPARMVGRADLRRRARGAILESDADIGYVPAGASAPGTAIDS</sequence>
<dbReference type="NCBIfam" id="NF037959">
    <property type="entry name" value="MFS_SpdSyn"/>
    <property type="match status" value="1"/>
</dbReference>
<keyword evidence="3" id="KW-1185">Reference proteome</keyword>
<dbReference type="EMBL" id="JAWNFY010000002">
    <property type="protein sequence ID" value="MDY5145595.1"/>
    <property type="molecule type" value="Genomic_DNA"/>
</dbReference>
<keyword evidence="1" id="KW-0620">Polyamine biosynthesis</keyword>
<dbReference type="Gene3D" id="3.40.50.150">
    <property type="entry name" value="Vaccinia Virus protein VP39"/>
    <property type="match status" value="1"/>
</dbReference>
<dbReference type="Proteomes" id="UP001284901">
    <property type="component" value="Unassembled WGS sequence"/>
</dbReference>
<proteinExistence type="predicted"/>
<dbReference type="SUPFAM" id="SSF53335">
    <property type="entry name" value="S-adenosyl-L-methionine-dependent methyltransferases"/>
    <property type="match status" value="1"/>
</dbReference>
<gene>
    <name evidence="2" type="ORF">R6P33_00980</name>
</gene>
<organism evidence="2 3">
    <name type="scientific">Actinotignum timonense</name>
    <dbReference type="NCBI Taxonomy" id="1870995"/>
    <lineage>
        <taxon>Bacteria</taxon>
        <taxon>Bacillati</taxon>
        <taxon>Actinomycetota</taxon>
        <taxon>Actinomycetes</taxon>
        <taxon>Actinomycetales</taxon>
        <taxon>Actinomycetaceae</taxon>
        <taxon>Actinotignum</taxon>
    </lineage>
</organism>
<protein>
    <submittedName>
        <fullName evidence="2">Fused MFS/spermidine synthase</fullName>
    </submittedName>
</protein>
<name>A0ABU5GAE6_9ACTO</name>
<evidence type="ECO:0000313" key="2">
    <source>
        <dbReference type="EMBL" id="MDY5145595.1"/>
    </source>
</evidence>
<dbReference type="InterPro" id="IPR029063">
    <property type="entry name" value="SAM-dependent_MTases_sf"/>
</dbReference>
<reference evidence="2 3" key="1">
    <citation type="submission" date="2023-10" db="EMBL/GenBank/DDBJ databases">
        <title>Whole Genome based description of the genera Actinobaculum and Actinotignum reveals a complex phylogenetic relationship within the species included in the genus Actinotignum.</title>
        <authorList>
            <person name="Jensen C.S."/>
            <person name="Dargis R."/>
            <person name="Kemp M."/>
            <person name="Christensen J.J."/>
        </authorList>
    </citation>
    <scope>NUCLEOTIDE SEQUENCE [LARGE SCALE GENOMIC DNA]</scope>
    <source>
        <strain evidence="2 3">SLA_B089</strain>
    </source>
</reference>
<dbReference type="PANTHER" id="PTHR43317:SF1">
    <property type="entry name" value="THERMOSPERMINE SYNTHASE ACAULIS5"/>
    <property type="match status" value="1"/>
</dbReference>
<accession>A0ABU5GAE6</accession>
<evidence type="ECO:0000313" key="3">
    <source>
        <dbReference type="Proteomes" id="UP001284901"/>
    </source>
</evidence>